<comment type="caution">
    <text evidence="4">The sequence shown here is derived from an EMBL/GenBank/DDBJ whole genome shotgun (WGS) entry which is preliminary data.</text>
</comment>
<sequence>MLPTSTDVLVVGAGPTGLATALTLARRGVDVTVLDQLDRPPTTSRAAVVHAYTLEVLDRIGAAVPLVAQGMRAPRFTVRDHDRVLMAVPFHRLPTRFPYALLVSQSVTEAVLTDQLGGLGVTVHRPCRLT</sequence>
<dbReference type="Proteomes" id="UP001597053">
    <property type="component" value="Unassembled WGS sequence"/>
</dbReference>
<evidence type="ECO:0000256" key="1">
    <source>
        <dbReference type="ARBA" id="ARBA00023002"/>
    </source>
</evidence>
<reference evidence="5" key="1">
    <citation type="journal article" date="2019" name="Int. J. Syst. Evol. Microbiol.">
        <title>The Global Catalogue of Microorganisms (GCM) 10K type strain sequencing project: providing services to taxonomists for standard genome sequencing and annotation.</title>
        <authorList>
            <consortium name="The Broad Institute Genomics Platform"/>
            <consortium name="The Broad Institute Genome Sequencing Center for Infectious Disease"/>
            <person name="Wu L."/>
            <person name="Ma J."/>
        </authorList>
    </citation>
    <scope>NUCLEOTIDE SEQUENCE [LARGE SCALE GENOMIC DNA]</scope>
    <source>
        <strain evidence="5">JCM 32148</strain>
    </source>
</reference>
<organism evidence="4 5">
    <name type="scientific">Micromonospora azadirachtae</name>
    <dbReference type="NCBI Taxonomy" id="1970735"/>
    <lineage>
        <taxon>Bacteria</taxon>
        <taxon>Bacillati</taxon>
        <taxon>Actinomycetota</taxon>
        <taxon>Actinomycetes</taxon>
        <taxon>Micromonosporales</taxon>
        <taxon>Micromonosporaceae</taxon>
        <taxon>Micromonospora</taxon>
    </lineage>
</organism>
<dbReference type="InterPro" id="IPR002938">
    <property type="entry name" value="FAD-bd"/>
</dbReference>
<dbReference type="EMBL" id="JBHTHM010000985">
    <property type="protein sequence ID" value="MFD0785771.1"/>
    <property type="molecule type" value="Genomic_DNA"/>
</dbReference>
<name>A0ABW3A4A0_9ACTN</name>
<dbReference type="PANTHER" id="PTHR43476">
    <property type="entry name" value="3-(3-HYDROXY-PHENYL)PROPIONATE/3-HYDROXYCINNAMIC ACID HYDROXYLASE"/>
    <property type="match status" value="1"/>
</dbReference>
<evidence type="ECO:0000313" key="5">
    <source>
        <dbReference type="Proteomes" id="UP001597053"/>
    </source>
</evidence>
<dbReference type="Gene3D" id="3.50.50.60">
    <property type="entry name" value="FAD/NAD(P)-binding domain"/>
    <property type="match status" value="1"/>
</dbReference>
<proteinExistence type="predicted"/>
<feature type="domain" description="FAD-binding" evidence="3">
    <location>
        <begin position="6"/>
        <end position="126"/>
    </location>
</feature>
<evidence type="ECO:0000259" key="3">
    <source>
        <dbReference type="Pfam" id="PF01494"/>
    </source>
</evidence>
<keyword evidence="2" id="KW-0520">NAD</keyword>
<dbReference type="InterPro" id="IPR036188">
    <property type="entry name" value="FAD/NAD-bd_sf"/>
</dbReference>
<dbReference type="SUPFAM" id="SSF51905">
    <property type="entry name" value="FAD/NAD(P)-binding domain"/>
    <property type="match status" value="1"/>
</dbReference>
<evidence type="ECO:0000313" key="4">
    <source>
        <dbReference type="EMBL" id="MFD0785771.1"/>
    </source>
</evidence>
<feature type="non-terminal residue" evidence="4">
    <location>
        <position position="130"/>
    </location>
</feature>
<protein>
    <submittedName>
        <fullName evidence="4">FAD-dependent oxidoreductase</fullName>
    </submittedName>
</protein>
<dbReference type="Pfam" id="PF01494">
    <property type="entry name" value="FAD_binding_3"/>
    <property type="match status" value="1"/>
</dbReference>
<dbReference type="PANTHER" id="PTHR43476:SF4">
    <property type="entry name" value="BLR0106 PROTEIN"/>
    <property type="match status" value="1"/>
</dbReference>
<accession>A0ABW3A4A0</accession>
<keyword evidence="5" id="KW-1185">Reference proteome</keyword>
<dbReference type="InterPro" id="IPR050631">
    <property type="entry name" value="PheA/TfdB_FAD_monoxygenase"/>
</dbReference>
<gene>
    <name evidence="4" type="ORF">ACFQZ8_17855</name>
</gene>
<keyword evidence="1" id="KW-0560">Oxidoreductase</keyword>
<evidence type="ECO:0000256" key="2">
    <source>
        <dbReference type="ARBA" id="ARBA00023027"/>
    </source>
</evidence>